<evidence type="ECO:0000313" key="4">
    <source>
        <dbReference type="Proteomes" id="UP000634136"/>
    </source>
</evidence>
<dbReference type="AlphaFoldDB" id="A0A835CF44"/>
<comment type="caution">
    <text evidence="3">The sequence shown here is derived from an EMBL/GenBank/DDBJ whole genome shotgun (WGS) entry which is preliminary data.</text>
</comment>
<accession>A0A835CF44</accession>
<name>A0A835CF44_9FABA</name>
<evidence type="ECO:0000313" key="3">
    <source>
        <dbReference type="EMBL" id="KAF7840491.1"/>
    </source>
</evidence>
<sequence>METAHSNFKETKYEIFIQEFVRLSARNFHYLQDNRSRNHGVGADIEVDRRKGKSKESPQKETANLCLMAKDGETIEDSEVTETNSSFDDLLETYNNLLEDSLKIIEKYGELKISHSKVLKAFGAIKLEKDALEEKIKSMEKEYSMSSLITENRKLRATIDKLKYDLEQFVKGEENLNLILGSQRSPSDKTGLGFRKENKSEKPRKPHDDDIPEGIITSESSQRPTEEISNEASPEKKSSEETLAGDSRMTRVKMFDGYEPKFRFETDLRMRSFSPPREINIEFFYKESFRCFEAFKANGWEYFLDLKEPAYPMLIREFYANLKIDEALMSSTLLLRGRRAVLTKGLLSELLRCPNAGICPDLDNDLIIASYNKGEFINELMGRESSICQIGQLGADDRILFHIIDQVIIPRQNKGNDPNSTALFIMWCLKRTLRVNLPYLIMSHMKHIRESSQELAYGMVITLIARHMKVDLKEFESEEASFQSRIDIGMLHQMQFRKVGKSWVKKGKDLEIIPKVEDDYDLPKTSKRKMLGNKGKGKGKRVGPYVRKSARLLKEKEKGETKLVNLEEAEASSHTERETLLSEETVPREKSAPLSLSVETISQKTGTKAPTSPPASPPLADLLKEPNNEHSMFRMLQETLRSSTFNHDSLERHNTILKQILESIHTTNALLTSIQSLLQKQTSKPPVPETILPLRFTPQIEDVD</sequence>
<dbReference type="Proteomes" id="UP000634136">
    <property type="component" value="Unassembled WGS sequence"/>
</dbReference>
<protein>
    <recommendedName>
        <fullName evidence="2">Putative plant transposon protein domain-containing protein</fullName>
    </recommendedName>
</protein>
<reference evidence="3" key="1">
    <citation type="submission" date="2020-09" db="EMBL/GenBank/DDBJ databases">
        <title>Genome-Enabled Discovery of Anthraquinone Biosynthesis in Senna tora.</title>
        <authorList>
            <person name="Kang S.-H."/>
            <person name="Pandey R.P."/>
            <person name="Lee C.-M."/>
            <person name="Sim J.-S."/>
            <person name="Jeong J.-T."/>
            <person name="Choi B.-S."/>
            <person name="Jung M."/>
            <person name="Ginzburg D."/>
            <person name="Zhao K."/>
            <person name="Won S.Y."/>
            <person name="Oh T.-J."/>
            <person name="Yu Y."/>
            <person name="Kim N.-H."/>
            <person name="Lee O.R."/>
            <person name="Lee T.-H."/>
            <person name="Bashyal P."/>
            <person name="Kim T.-S."/>
            <person name="Lee W.-H."/>
            <person name="Kawkins C."/>
            <person name="Kim C.-K."/>
            <person name="Kim J.S."/>
            <person name="Ahn B.O."/>
            <person name="Rhee S.Y."/>
            <person name="Sohng J.K."/>
        </authorList>
    </citation>
    <scope>NUCLEOTIDE SEQUENCE</scope>
    <source>
        <tissue evidence="3">Leaf</tissue>
    </source>
</reference>
<feature type="domain" description="Putative plant transposon protein" evidence="2">
    <location>
        <begin position="298"/>
        <end position="471"/>
    </location>
</feature>
<feature type="compositionally biased region" description="Basic residues" evidence="1">
    <location>
        <begin position="527"/>
        <end position="541"/>
    </location>
</feature>
<evidence type="ECO:0000256" key="1">
    <source>
        <dbReference type="SAM" id="MobiDB-lite"/>
    </source>
</evidence>
<proteinExistence type="predicted"/>
<feature type="region of interest" description="Disordered" evidence="1">
    <location>
        <begin position="42"/>
        <end position="61"/>
    </location>
</feature>
<feature type="compositionally biased region" description="Basic and acidic residues" evidence="1">
    <location>
        <begin position="571"/>
        <end position="591"/>
    </location>
</feature>
<feature type="compositionally biased region" description="Basic and acidic residues" evidence="1">
    <location>
        <begin position="194"/>
        <end position="209"/>
    </location>
</feature>
<feature type="region of interest" description="Disordered" evidence="1">
    <location>
        <begin position="181"/>
        <end position="245"/>
    </location>
</feature>
<feature type="region of interest" description="Disordered" evidence="1">
    <location>
        <begin position="527"/>
        <end position="550"/>
    </location>
</feature>
<gene>
    <name evidence="3" type="ORF">G2W53_002789</name>
</gene>
<organism evidence="3 4">
    <name type="scientific">Senna tora</name>
    <dbReference type="NCBI Taxonomy" id="362788"/>
    <lineage>
        <taxon>Eukaryota</taxon>
        <taxon>Viridiplantae</taxon>
        <taxon>Streptophyta</taxon>
        <taxon>Embryophyta</taxon>
        <taxon>Tracheophyta</taxon>
        <taxon>Spermatophyta</taxon>
        <taxon>Magnoliopsida</taxon>
        <taxon>eudicotyledons</taxon>
        <taxon>Gunneridae</taxon>
        <taxon>Pentapetalae</taxon>
        <taxon>rosids</taxon>
        <taxon>fabids</taxon>
        <taxon>Fabales</taxon>
        <taxon>Fabaceae</taxon>
        <taxon>Caesalpinioideae</taxon>
        <taxon>Cassia clade</taxon>
        <taxon>Senna</taxon>
    </lineage>
</organism>
<evidence type="ECO:0000259" key="2">
    <source>
        <dbReference type="Pfam" id="PF20167"/>
    </source>
</evidence>
<dbReference type="OrthoDB" id="848707at2759"/>
<dbReference type="Pfam" id="PF20167">
    <property type="entry name" value="Transposase_32"/>
    <property type="match status" value="1"/>
</dbReference>
<dbReference type="InterPro" id="IPR046796">
    <property type="entry name" value="Transposase_32_dom"/>
</dbReference>
<keyword evidence="4" id="KW-1185">Reference proteome</keyword>
<dbReference type="EMBL" id="JAAIUW010000002">
    <property type="protein sequence ID" value="KAF7840491.1"/>
    <property type="molecule type" value="Genomic_DNA"/>
</dbReference>
<feature type="region of interest" description="Disordered" evidence="1">
    <location>
        <begin position="563"/>
        <end position="624"/>
    </location>
</feature>
<feature type="compositionally biased region" description="Basic and acidic residues" evidence="1">
    <location>
        <begin position="46"/>
        <end position="59"/>
    </location>
</feature>